<dbReference type="InterPro" id="IPR050954">
    <property type="entry name" value="ET_IronSulfur_Cluster-Binding"/>
</dbReference>
<dbReference type="Pfam" id="PF13247">
    <property type="entry name" value="Fer4_11"/>
    <property type="match status" value="2"/>
</dbReference>
<dbReference type="PROSITE" id="PS51379">
    <property type="entry name" value="4FE4S_FER_2"/>
    <property type="match status" value="3"/>
</dbReference>
<dbReference type="GO" id="GO:0051539">
    <property type="term" value="F:4 iron, 4 sulfur cluster binding"/>
    <property type="evidence" value="ECO:0007669"/>
    <property type="project" value="UniProtKB-KW"/>
</dbReference>
<dbReference type="RefSeq" id="WP_015257804.1">
    <property type="nucleotide sequence ID" value="NC_019902.2"/>
</dbReference>
<keyword evidence="1" id="KW-0004">4Fe-4S</keyword>
<dbReference type="InterPro" id="IPR017896">
    <property type="entry name" value="4Fe4S_Fe-S-bd"/>
</dbReference>
<dbReference type="AlphaFoldDB" id="L0DUF7"/>
<keyword evidence="2" id="KW-0479">Metal-binding</keyword>
<dbReference type="CDD" id="cd10551">
    <property type="entry name" value="PsrB"/>
    <property type="match status" value="1"/>
</dbReference>
<keyword evidence="8" id="KW-1185">Reference proteome</keyword>
<dbReference type="eggNOG" id="COG0437">
    <property type="taxonomic scope" value="Bacteria"/>
</dbReference>
<dbReference type="EMBL" id="CP003989">
    <property type="protein sequence ID" value="AGA32663.1"/>
    <property type="molecule type" value="Genomic_DNA"/>
</dbReference>
<evidence type="ECO:0000313" key="7">
    <source>
        <dbReference type="EMBL" id="AGA32663.1"/>
    </source>
</evidence>
<dbReference type="InterPro" id="IPR017900">
    <property type="entry name" value="4Fe4S_Fe_S_CS"/>
</dbReference>
<evidence type="ECO:0000256" key="3">
    <source>
        <dbReference type="ARBA" id="ARBA00023004"/>
    </source>
</evidence>
<dbReference type="OrthoDB" id="9779457at2"/>
<proteinExistence type="predicted"/>
<evidence type="ECO:0000256" key="4">
    <source>
        <dbReference type="ARBA" id="ARBA00023014"/>
    </source>
</evidence>
<name>L0DUF7_THIND</name>
<dbReference type="PANTHER" id="PTHR43177">
    <property type="entry name" value="PROTEIN NRFC"/>
    <property type="match status" value="1"/>
</dbReference>
<feature type="domain" description="4Fe-4S ferredoxin-type" evidence="6">
    <location>
        <begin position="81"/>
        <end position="110"/>
    </location>
</feature>
<dbReference type="HOGENOM" id="CLU_043374_1_0_6"/>
<dbReference type="PANTHER" id="PTHR43177:SF3">
    <property type="entry name" value="PROTEIN NRFC HOMOLOG"/>
    <property type="match status" value="1"/>
</dbReference>
<evidence type="ECO:0000256" key="5">
    <source>
        <dbReference type="SAM" id="MobiDB-lite"/>
    </source>
</evidence>
<evidence type="ECO:0000313" key="8">
    <source>
        <dbReference type="Proteomes" id="UP000010809"/>
    </source>
</evidence>
<dbReference type="Gene3D" id="3.30.70.20">
    <property type="match status" value="2"/>
</dbReference>
<evidence type="ECO:0000256" key="2">
    <source>
        <dbReference type="ARBA" id="ARBA00022723"/>
    </source>
</evidence>
<organism evidence="7 8">
    <name type="scientific">Thioalkalivibrio nitratireducens (strain DSM 14787 / UNIQEM 213 / ALEN2)</name>
    <dbReference type="NCBI Taxonomy" id="1255043"/>
    <lineage>
        <taxon>Bacteria</taxon>
        <taxon>Pseudomonadati</taxon>
        <taxon>Pseudomonadota</taxon>
        <taxon>Gammaproteobacteria</taxon>
        <taxon>Chromatiales</taxon>
        <taxon>Ectothiorhodospiraceae</taxon>
        <taxon>Thioalkalivibrio</taxon>
    </lineage>
</organism>
<dbReference type="PROSITE" id="PS00198">
    <property type="entry name" value="4FE4S_FER_1"/>
    <property type="match status" value="1"/>
</dbReference>
<keyword evidence="3" id="KW-0408">Iron</keyword>
<dbReference type="PATRIC" id="fig|1255043.3.peg.982"/>
<dbReference type="STRING" id="1255043.TVNIR_0976"/>
<dbReference type="Pfam" id="PF12800">
    <property type="entry name" value="Fer4_4"/>
    <property type="match status" value="1"/>
</dbReference>
<accession>L0DUF7</accession>
<feature type="domain" description="4Fe-4S ferredoxin-type" evidence="6">
    <location>
        <begin position="3"/>
        <end position="32"/>
    </location>
</feature>
<dbReference type="Proteomes" id="UP000010809">
    <property type="component" value="Chromosome"/>
</dbReference>
<evidence type="ECO:0000256" key="1">
    <source>
        <dbReference type="ARBA" id="ARBA00022485"/>
    </source>
</evidence>
<evidence type="ECO:0000259" key="6">
    <source>
        <dbReference type="PROSITE" id="PS51379"/>
    </source>
</evidence>
<dbReference type="KEGG" id="tni:TVNIR_0976"/>
<feature type="region of interest" description="Disordered" evidence="5">
    <location>
        <begin position="134"/>
        <end position="154"/>
    </location>
</feature>
<keyword evidence="4" id="KW-0411">Iron-sulfur</keyword>
<gene>
    <name evidence="7" type="ordered locus">TVNIR_0976</name>
</gene>
<reference evidence="7" key="1">
    <citation type="submission" date="2015-12" db="EMBL/GenBank/DDBJ databases">
        <authorList>
            <person name="Tikhonova T.V."/>
            <person name="Pavlov A.R."/>
            <person name="Beletsky A.V."/>
            <person name="Mardanov A.V."/>
            <person name="Sorokin D.Y."/>
            <person name="Ravin N.V."/>
            <person name="Popov V.O."/>
        </authorList>
    </citation>
    <scope>NUCLEOTIDE SEQUENCE</scope>
    <source>
        <strain evidence="7">DSM 14787</strain>
    </source>
</reference>
<protein>
    <submittedName>
        <fullName evidence="7">4Fe-4S ferredoxin iron-sulfur binding domain-containing protein</fullName>
    </submittedName>
</protein>
<dbReference type="GO" id="GO:0046872">
    <property type="term" value="F:metal ion binding"/>
    <property type="evidence" value="ECO:0007669"/>
    <property type="project" value="UniProtKB-KW"/>
</dbReference>
<dbReference type="SUPFAM" id="SSF54862">
    <property type="entry name" value="4Fe-4S ferredoxins"/>
    <property type="match status" value="1"/>
</dbReference>
<feature type="domain" description="4Fe-4S ferredoxin-type" evidence="6">
    <location>
        <begin position="48"/>
        <end position="79"/>
    </location>
</feature>
<sequence>MGYGMVIDQQLCVGCAACTIACKIENNTPVGFNWCDKITRTSGKFPAVRYEYISTMCNHCDNAPCVKACPTQAMYKNRDTGLTLHDPKKCIGCKACIVNCPYGVISFNWERPHKDWAERDRLAEGCFSPREMVEEVGGEGSPHGNPERGTTYPVVRPAGTVEKCTFCDHRLAKGLAPACVDACPSGARQFGDIDDPNSEVSKLVAKHGGRGLREELGTRPRVIYIRDYKPQRRFEPARPAGENQGA</sequence>